<accession>A0A0C9XLF3</accession>
<protein>
    <submittedName>
        <fullName evidence="2">Uncharacterized protein</fullName>
    </submittedName>
</protein>
<feature type="region of interest" description="Disordered" evidence="1">
    <location>
        <begin position="79"/>
        <end position="103"/>
    </location>
</feature>
<dbReference type="EMBL" id="KN838557">
    <property type="protein sequence ID" value="KIK05876.1"/>
    <property type="molecule type" value="Genomic_DNA"/>
</dbReference>
<dbReference type="HOGENOM" id="CLU_2264186_0_0_1"/>
<organism evidence="2 3">
    <name type="scientific">Laccaria amethystina LaAM-08-1</name>
    <dbReference type="NCBI Taxonomy" id="1095629"/>
    <lineage>
        <taxon>Eukaryota</taxon>
        <taxon>Fungi</taxon>
        <taxon>Dikarya</taxon>
        <taxon>Basidiomycota</taxon>
        <taxon>Agaricomycotina</taxon>
        <taxon>Agaricomycetes</taxon>
        <taxon>Agaricomycetidae</taxon>
        <taxon>Agaricales</taxon>
        <taxon>Agaricineae</taxon>
        <taxon>Hydnangiaceae</taxon>
        <taxon>Laccaria</taxon>
    </lineage>
</organism>
<evidence type="ECO:0000313" key="2">
    <source>
        <dbReference type="EMBL" id="KIK05876.1"/>
    </source>
</evidence>
<dbReference type="OrthoDB" id="2154091at2759"/>
<reference evidence="2 3" key="1">
    <citation type="submission" date="2014-04" db="EMBL/GenBank/DDBJ databases">
        <authorList>
            <consortium name="DOE Joint Genome Institute"/>
            <person name="Kuo A."/>
            <person name="Kohler A."/>
            <person name="Nagy L.G."/>
            <person name="Floudas D."/>
            <person name="Copeland A."/>
            <person name="Barry K.W."/>
            <person name="Cichocki N."/>
            <person name="Veneault-Fourrey C."/>
            <person name="LaButti K."/>
            <person name="Lindquist E.A."/>
            <person name="Lipzen A."/>
            <person name="Lundell T."/>
            <person name="Morin E."/>
            <person name="Murat C."/>
            <person name="Sun H."/>
            <person name="Tunlid A."/>
            <person name="Henrissat B."/>
            <person name="Grigoriev I.V."/>
            <person name="Hibbett D.S."/>
            <person name="Martin F."/>
            <person name="Nordberg H.P."/>
            <person name="Cantor M.N."/>
            <person name="Hua S.X."/>
        </authorList>
    </citation>
    <scope>NUCLEOTIDE SEQUENCE [LARGE SCALE GENOMIC DNA]</scope>
    <source>
        <strain evidence="2 3">LaAM-08-1</strain>
    </source>
</reference>
<reference evidence="3" key="2">
    <citation type="submission" date="2015-01" db="EMBL/GenBank/DDBJ databases">
        <title>Evolutionary Origins and Diversification of the Mycorrhizal Mutualists.</title>
        <authorList>
            <consortium name="DOE Joint Genome Institute"/>
            <consortium name="Mycorrhizal Genomics Consortium"/>
            <person name="Kohler A."/>
            <person name="Kuo A."/>
            <person name="Nagy L.G."/>
            <person name="Floudas D."/>
            <person name="Copeland A."/>
            <person name="Barry K.W."/>
            <person name="Cichocki N."/>
            <person name="Veneault-Fourrey C."/>
            <person name="LaButti K."/>
            <person name="Lindquist E.A."/>
            <person name="Lipzen A."/>
            <person name="Lundell T."/>
            <person name="Morin E."/>
            <person name="Murat C."/>
            <person name="Riley R."/>
            <person name="Ohm R."/>
            <person name="Sun H."/>
            <person name="Tunlid A."/>
            <person name="Henrissat B."/>
            <person name="Grigoriev I.V."/>
            <person name="Hibbett D.S."/>
            <person name="Martin F."/>
        </authorList>
    </citation>
    <scope>NUCLEOTIDE SEQUENCE [LARGE SCALE GENOMIC DNA]</scope>
    <source>
        <strain evidence="3">LaAM-08-1</strain>
    </source>
</reference>
<keyword evidence="3" id="KW-1185">Reference proteome</keyword>
<feature type="compositionally biased region" description="Low complexity" evidence="1">
    <location>
        <begin position="79"/>
        <end position="91"/>
    </location>
</feature>
<gene>
    <name evidence="2" type="ORF">K443DRAFT_3634</name>
</gene>
<dbReference type="AlphaFoldDB" id="A0A0C9XLF3"/>
<evidence type="ECO:0000313" key="3">
    <source>
        <dbReference type="Proteomes" id="UP000054477"/>
    </source>
</evidence>
<name>A0A0C9XLF3_9AGAR</name>
<proteinExistence type="predicted"/>
<sequence length="103" mass="11255">MVFDELITDIDIKLNTWKSSLSPEVDIGIASRPFYNQTYLCATLSTTSDSAVILCSLVSPILFPFLTWLSFPLLSTISSSLPTPRIPSSSTDMGVDWTSSSKS</sequence>
<evidence type="ECO:0000256" key="1">
    <source>
        <dbReference type="SAM" id="MobiDB-lite"/>
    </source>
</evidence>
<dbReference type="Proteomes" id="UP000054477">
    <property type="component" value="Unassembled WGS sequence"/>
</dbReference>